<keyword evidence="8" id="KW-1185">Reference proteome</keyword>
<organism evidence="7 8">
    <name type="scientific">Plantactinospora siamensis</name>
    <dbReference type="NCBI Taxonomy" id="555372"/>
    <lineage>
        <taxon>Bacteria</taxon>
        <taxon>Bacillati</taxon>
        <taxon>Actinomycetota</taxon>
        <taxon>Actinomycetes</taxon>
        <taxon>Micromonosporales</taxon>
        <taxon>Micromonosporaceae</taxon>
        <taxon>Plantactinospora</taxon>
    </lineage>
</organism>
<sequence length="165" mass="17875">MAETQTEPDLAYIAGVTRVRAAAGGILRDQTGRVLVVHPTYKDVWEIPGGMVEPDESPADACTREIQEELGLSVATGALLCIDWVPPKPPWDGGLMFVFDGGVLTADQIAMIRLCPAELDRFEFVEPERLSEVLIPRLARRFAAAVDAIGRGGVYLEDGAAFPPR</sequence>
<gene>
    <name evidence="7" type="ORF">ACFFHU_07950</name>
</gene>
<dbReference type="PROSITE" id="PS51462">
    <property type="entry name" value="NUDIX"/>
    <property type="match status" value="1"/>
</dbReference>
<dbReference type="Pfam" id="PF00293">
    <property type="entry name" value="NUDIX"/>
    <property type="match status" value="1"/>
</dbReference>
<feature type="domain" description="Nudix hydrolase" evidence="6">
    <location>
        <begin position="17"/>
        <end position="148"/>
    </location>
</feature>
<comment type="caution">
    <text evidence="7">The sequence shown here is derived from an EMBL/GenBank/DDBJ whole genome shotgun (WGS) entry which is preliminary data.</text>
</comment>
<dbReference type="InterPro" id="IPR020084">
    <property type="entry name" value="NUDIX_hydrolase_CS"/>
</dbReference>
<evidence type="ECO:0000256" key="4">
    <source>
        <dbReference type="ARBA" id="ARBA00022842"/>
    </source>
</evidence>
<proteinExistence type="inferred from homology"/>
<evidence type="ECO:0000256" key="1">
    <source>
        <dbReference type="ARBA" id="ARBA00001946"/>
    </source>
</evidence>
<dbReference type="EMBL" id="JBHLUE010000004">
    <property type="protein sequence ID" value="MFC0564099.1"/>
    <property type="molecule type" value="Genomic_DNA"/>
</dbReference>
<comment type="cofactor">
    <cofactor evidence="1">
        <name>Mg(2+)</name>
        <dbReference type="ChEBI" id="CHEBI:18420"/>
    </cofactor>
</comment>
<accession>A0ABV6NTQ8</accession>
<reference evidence="7 8" key="1">
    <citation type="submission" date="2024-09" db="EMBL/GenBank/DDBJ databases">
        <authorList>
            <person name="Sun Q."/>
            <person name="Mori K."/>
        </authorList>
    </citation>
    <scope>NUCLEOTIDE SEQUENCE [LARGE SCALE GENOMIC DNA]</scope>
    <source>
        <strain evidence="7 8">TBRC 2205</strain>
    </source>
</reference>
<evidence type="ECO:0000313" key="8">
    <source>
        <dbReference type="Proteomes" id="UP001589894"/>
    </source>
</evidence>
<evidence type="ECO:0000256" key="5">
    <source>
        <dbReference type="RuleBase" id="RU003476"/>
    </source>
</evidence>
<dbReference type="InterPro" id="IPR020476">
    <property type="entry name" value="Nudix_hydrolase"/>
</dbReference>
<dbReference type="CDD" id="cd18876">
    <property type="entry name" value="NUDIX_Hydrolase"/>
    <property type="match status" value="1"/>
</dbReference>
<dbReference type="RefSeq" id="WP_377337039.1">
    <property type="nucleotide sequence ID" value="NZ_JBHLUE010000004.1"/>
</dbReference>
<evidence type="ECO:0000313" key="7">
    <source>
        <dbReference type="EMBL" id="MFC0564099.1"/>
    </source>
</evidence>
<dbReference type="Proteomes" id="UP001589894">
    <property type="component" value="Unassembled WGS sequence"/>
</dbReference>
<evidence type="ECO:0000256" key="2">
    <source>
        <dbReference type="ARBA" id="ARBA00005582"/>
    </source>
</evidence>
<evidence type="ECO:0000256" key="3">
    <source>
        <dbReference type="ARBA" id="ARBA00022801"/>
    </source>
</evidence>
<comment type="similarity">
    <text evidence="2 5">Belongs to the Nudix hydrolase family.</text>
</comment>
<dbReference type="PANTHER" id="PTHR43046:SF12">
    <property type="entry name" value="GDP-MANNOSE MANNOSYL HYDROLASE"/>
    <property type="match status" value="1"/>
</dbReference>
<dbReference type="InterPro" id="IPR000086">
    <property type="entry name" value="NUDIX_hydrolase_dom"/>
</dbReference>
<dbReference type="PANTHER" id="PTHR43046">
    <property type="entry name" value="GDP-MANNOSE MANNOSYL HYDROLASE"/>
    <property type="match status" value="1"/>
</dbReference>
<keyword evidence="4" id="KW-0460">Magnesium</keyword>
<dbReference type="SUPFAM" id="SSF55811">
    <property type="entry name" value="Nudix"/>
    <property type="match status" value="1"/>
</dbReference>
<name>A0ABV6NTQ8_9ACTN</name>
<dbReference type="PRINTS" id="PR00502">
    <property type="entry name" value="NUDIXFAMILY"/>
</dbReference>
<dbReference type="InterPro" id="IPR015797">
    <property type="entry name" value="NUDIX_hydrolase-like_dom_sf"/>
</dbReference>
<protein>
    <submittedName>
        <fullName evidence="7">NUDIX domain-containing protein</fullName>
    </submittedName>
</protein>
<keyword evidence="3 5" id="KW-0378">Hydrolase</keyword>
<dbReference type="Gene3D" id="3.90.79.10">
    <property type="entry name" value="Nucleoside Triphosphate Pyrophosphohydrolase"/>
    <property type="match status" value="1"/>
</dbReference>
<dbReference type="PROSITE" id="PS00893">
    <property type="entry name" value="NUDIX_BOX"/>
    <property type="match status" value="1"/>
</dbReference>
<evidence type="ECO:0000259" key="6">
    <source>
        <dbReference type="PROSITE" id="PS51462"/>
    </source>
</evidence>